<evidence type="ECO:0000256" key="4">
    <source>
        <dbReference type="ARBA" id="ARBA00022475"/>
    </source>
</evidence>
<protein>
    <recommendedName>
        <fullName evidence="11">AI-2E family transporter</fullName>
    </recommendedName>
</protein>
<evidence type="ECO:0000256" key="3">
    <source>
        <dbReference type="ARBA" id="ARBA00022448"/>
    </source>
</evidence>
<evidence type="ECO:0000256" key="7">
    <source>
        <dbReference type="ARBA" id="ARBA00023136"/>
    </source>
</evidence>
<keyword evidence="5 8" id="KW-0812">Transmembrane</keyword>
<dbReference type="InterPro" id="IPR002549">
    <property type="entry name" value="AI-2E-like"/>
</dbReference>
<feature type="transmembrane region" description="Helical" evidence="8">
    <location>
        <begin position="147"/>
        <end position="173"/>
    </location>
</feature>
<evidence type="ECO:0000313" key="10">
    <source>
        <dbReference type="Proteomes" id="UP000179047"/>
    </source>
</evidence>
<dbReference type="GO" id="GO:0055085">
    <property type="term" value="P:transmembrane transport"/>
    <property type="evidence" value="ECO:0007669"/>
    <property type="project" value="TreeGrafter"/>
</dbReference>
<evidence type="ECO:0008006" key="11">
    <source>
        <dbReference type="Google" id="ProtNLM"/>
    </source>
</evidence>
<gene>
    <name evidence="9" type="ORF">A3A33_02515</name>
</gene>
<evidence type="ECO:0000256" key="6">
    <source>
        <dbReference type="ARBA" id="ARBA00022989"/>
    </source>
</evidence>
<feature type="transmembrane region" description="Helical" evidence="8">
    <location>
        <begin position="68"/>
        <end position="91"/>
    </location>
</feature>
<dbReference type="PANTHER" id="PTHR21716:SF53">
    <property type="entry name" value="PERMEASE PERM-RELATED"/>
    <property type="match status" value="1"/>
</dbReference>
<dbReference type="EMBL" id="MGKP01000023">
    <property type="protein sequence ID" value="OGN28204.1"/>
    <property type="molecule type" value="Genomic_DNA"/>
</dbReference>
<dbReference type="Pfam" id="PF01594">
    <property type="entry name" value="AI-2E_transport"/>
    <property type="match status" value="1"/>
</dbReference>
<dbReference type="Proteomes" id="UP000179047">
    <property type="component" value="Unassembled WGS sequence"/>
</dbReference>
<keyword evidence="3" id="KW-0813">Transport</keyword>
<comment type="subcellular location">
    <subcellularLocation>
        <location evidence="1">Cell membrane</location>
        <topology evidence="1">Multi-pass membrane protein</topology>
    </subcellularLocation>
</comment>
<sequence>MASDQVQSTYVSTATIIKVVVVILAVFFLYLLKDVLFILFFAIMIASAVGPFANWMEHRRVPRLLSVLVLYLVFFGLLIFFLSLIIPLISYQLSQLTQALPRFVSNISSAIENAQQSGSAQYVGFLGEIQNVLSSFSQFLQISAQSILSLVIGIFGGALSFIAIVIISFYFSVMPHGVLSFFKSILPERYDAYIVSLWKRSEYKVGKWFQGQLLLALSVGLLVFVGLSLMHIKYALLLAILATILEIVPIAGPVISGFFGVLLAFVQEPSMGLWVLIFYIVVQQLEAHVFAPLILGKTLGLHPVTVIIALLIGGKLAGILGVVVAVPVAVIIVEILDDMAEQRESKRIAAT</sequence>
<evidence type="ECO:0000256" key="5">
    <source>
        <dbReference type="ARBA" id="ARBA00022692"/>
    </source>
</evidence>
<reference evidence="9 10" key="1">
    <citation type="journal article" date="2016" name="Nat. Commun.">
        <title>Thousands of microbial genomes shed light on interconnected biogeochemical processes in an aquifer system.</title>
        <authorList>
            <person name="Anantharaman K."/>
            <person name="Brown C.T."/>
            <person name="Hug L.A."/>
            <person name="Sharon I."/>
            <person name="Castelle C.J."/>
            <person name="Probst A.J."/>
            <person name="Thomas B.C."/>
            <person name="Singh A."/>
            <person name="Wilkins M.J."/>
            <person name="Karaoz U."/>
            <person name="Brodie E.L."/>
            <person name="Williams K.H."/>
            <person name="Hubbard S.S."/>
            <person name="Banfield J.F."/>
        </authorList>
    </citation>
    <scope>NUCLEOTIDE SEQUENCE [LARGE SCALE GENOMIC DNA]</scope>
</reference>
<dbReference type="STRING" id="1802701.A3A33_02515"/>
<proteinExistence type="inferred from homology"/>
<organism evidence="9 10">
    <name type="scientific">Candidatus Yanofskybacteria bacterium RIFCSPLOWO2_01_FULL_49_25</name>
    <dbReference type="NCBI Taxonomy" id="1802701"/>
    <lineage>
        <taxon>Bacteria</taxon>
        <taxon>Candidatus Yanofskyibacteriota</taxon>
    </lineage>
</organism>
<evidence type="ECO:0000256" key="2">
    <source>
        <dbReference type="ARBA" id="ARBA00009773"/>
    </source>
</evidence>
<dbReference type="PANTHER" id="PTHR21716">
    <property type="entry name" value="TRANSMEMBRANE PROTEIN"/>
    <property type="match status" value="1"/>
</dbReference>
<dbReference type="GO" id="GO:0005886">
    <property type="term" value="C:plasma membrane"/>
    <property type="evidence" value="ECO:0007669"/>
    <property type="project" value="UniProtKB-SubCell"/>
</dbReference>
<comment type="caution">
    <text evidence="9">The sequence shown here is derived from an EMBL/GenBank/DDBJ whole genome shotgun (WGS) entry which is preliminary data.</text>
</comment>
<keyword evidence="7 8" id="KW-0472">Membrane</keyword>
<keyword evidence="4" id="KW-1003">Cell membrane</keyword>
<evidence type="ECO:0000313" key="9">
    <source>
        <dbReference type="EMBL" id="OGN28204.1"/>
    </source>
</evidence>
<dbReference type="AlphaFoldDB" id="A0A1F8GS07"/>
<comment type="similarity">
    <text evidence="2">Belongs to the autoinducer-2 exporter (AI-2E) (TC 2.A.86) family.</text>
</comment>
<feature type="transmembrane region" description="Helical" evidence="8">
    <location>
        <begin position="307"/>
        <end position="336"/>
    </location>
</feature>
<evidence type="ECO:0000256" key="8">
    <source>
        <dbReference type="SAM" id="Phobius"/>
    </source>
</evidence>
<accession>A0A1F8GS07</accession>
<feature type="transmembrane region" description="Helical" evidence="8">
    <location>
        <begin position="36"/>
        <end position="56"/>
    </location>
</feature>
<feature type="transmembrane region" description="Helical" evidence="8">
    <location>
        <begin position="238"/>
        <end position="266"/>
    </location>
</feature>
<feature type="transmembrane region" description="Helical" evidence="8">
    <location>
        <begin position="9"/>
        <end position="30"/>
    </location>
</feature>
<keyword evidence="6 8" id="KW-1133">Transmembrane helix</keyword>
<evidence type="ECO:0000256" key="1">
    <source>
        <dbReference type="ARBA" id="ARBA00004651"/>
    </source>
</evidence>
<name>A0A1F8GS07_9BACT</name>
<feature type="transmembrane region" description="Helical" evidence="8">
    <location>
        <begin position="213"/>
        <end position="232"/>
    </location>
</feature>